<dbReference type="Proteomes" id="UP001165101">
    <property type="component" value="Unassembled WGS sequence"/>
</dbReference>
<name>A0ACB5TMW9_CANBO</name>
<comment type="caution">
    <text evidence="1">The sequence shown here is derived from an EMBL/GenBank/DDBJ whole genome shotgun (WGS) entry which is preliminary data.</text>
</comment>
<accession>A0ACB5TMW9</accession>
<evidence type="ECO:0000313" key="1">
    <source>
        <dbReference type="EMBL" id="GME91805.1"/>
    </source>
</evidence>
<gene>
    <name evidence="1" type="ORF">Cboi01_000245000</name>
</gene>
<keyword evidence="2" id="KW-1185">Reference proteome</keyword>
<organism evidence="1 2">
    <name type="scientific">Candida boidinii</name>
    <name type="common">Yeast</name>
    <dbReference type="NCBI Taxonomy" id="5477"/>
    <lineage>
        <taxon>Eukaryota</taxon>
        <taxon>Fungi</taxon>
        <taxon>Dikarya</taxon>
        <taxon>Ascomycota</taxon>
        <taxon>Saccharomycotina</taxon>
        <taxon>Pichiomycetes</taxon>
        <taxon>Pichiales</taxon>
        <taxon>Pichiaceae</taxon>
        <taxon>Ogataea</taxon>
        <taxon>Ogataea/Candida clade</taxon>
    </lineage>
</organism>
<protein>
    <submittedName>
        <fullName evidence="1">Unnamed protein product</fullName>
    </submittedName>
</protein>
<sequence>MNSRNCEFFQSEIGPVKTAVLSYNSRGQSMGVATIIFAKPALAKKAVDKYNDSPIDSSNTKLKLELVIDPSLKPLAARITPNVVRPVSNVKANVKANVRARLDKSKKPAARPAARPAKKVQQKKTQPRKKKTVEELDQEMEDYFSKNQ</sequence>
<proteinExistence type="predicted"/>
<dbReference type="EMBL" id="BSXV01001115">
    <property type="protein sequence ID" value="GME91805.1"/>
    <property type="molecule type" value="Genomic_DNA"/>
</dbReference>
<evidence type="ECO:0000313" key="2">
    <source>
        <dbReference type="Proteomes" id="UP001165101"/>
    </source>
</evidence>
<reference evidence="1" key="1">
    <citation type="submission" date="2023-04" db="EMBL/GenBank/DDBJ databases">
        <title>Candida boidinii NBRC 1967.</title>
        <authorList>
            <person name="Ichikawa N."/>
            <person name="Sato H."/>
            <person name="Tonouchi N."/>
        </authorList>
    </citation>
    <scope>NUCLEOTIDE SEQUENCE</scope>
    <source>
        <strain evidence="1">NBRC 1967</strain>
    </source>
</reference>